<dbReference type="InterPro" id="IPR005583">
    <property type="entry name" value="YaaA"/>
</dbReference>
<comment type="similarity">
    <text evidence="1">Belongs to the UPF0246 family.</text>
</comment>
<dbReference type="OrthoDB" id="9777133at2"/>
<gene>
    <name evidence="2" type="primary">yaaA</name>
    <name evidence="2" type="ORF">FIV46_15510</name>
</gene>
<proteinExistence type="inferred from homology"/>
<dbReference type="AlphaFoldDB" id="A0A501PAY0"/>
<dbReference type="GO" id="GO:0005829">
    <property type="term" value="C:cytosol"/>
    <property type="evidence" value="ECO:0007669"/>
    <property type="project" value="TreeGrafter"/>
</dbReference>
<evidence type="ECO:0000256" key="1">
    <source>
        <dbReference type="HAMAP-Rule" id="MF_00652"/>
    </source>
</evidence>
<dbReference type="PANTHER" id="PTHR30283">
    <property type="entry name" value="PEROXIDE STRESS RESPONSE PROTEIN YAAA"/>
    <property type="match status" value="1"/>
</dbReference>
<evidence type="ECO:0000313" key="2">
    <source>
        <dbReference type="EMBL" id="TPD57520.1"/>
    </source>
</evidence>
<protein>
    <recommendedName>
        <fullName evidence="1">UPF0246 protein FIV46_15510</fullName>
    </recommendedName>
</protein>
<dbReference type="RefSeq" id="WP_139941835.1">
    <property type="nucleotide sequence ID" value="NZ_JBHSYP010000005.1"/>
</dbReference>
<reference evidence="3" key="1">
    <citation type="submission" date="2019-06" db="EMBL/GenBank/DDBJ databases">
        <title>The complete genome of Emcibacter congregatus ZYLT.</title>
        <authorList>
            <person name="Zhao Z."/>
        </authorList>
    </citation>
    <scope>NUCLEOTIDE SEQUENCE [LARGE SCALE GENOMIC DNA]</scope>
    <source>
        <strain evidence="3">MCCC 1A06723</strain>
    </source>
</reference>
<dbReference type="Proteomes" id="UP000319148">
    <property type="component" value="Unassembled WGS sequence"/>
</dbReference>
<sequence length="257" mass="29249">MLVIVSPAKKLDYETDVSVKSWSEPEYLDDSLELIETARKLTRNDIAGLMKISDQLADLNYHRFHDFSIPFTPANARPAIFAFKGDTYVGLDAETLSEEDLAYAQDHLRILSGLYGLLRPMDLMQAYRLEMGSRLSNPRGRNLYEFWGDTLAEGINEALEGEKEPVLVNCASNEYFKAVKPKALKAQVITPVFKQVKDGHARSLGMMAKRARGMMARYIIQNRIEDPAKLKEFDMDGYKFQPTLSDHETFEFHKITG</sequence>
<dbReference type="Pfam" id="PF03883">
    <property type="entry name" value="H2O2_YaaD"/>
    <property type="match status" value="1"/>
</dbReference>
<evidence type="ECO:0000313" key="3">
    <source>
        <dbReference type="Proteomes" id="UP000319148"/>
    </source>
</evidence>
<accession>A0A501PAY0</accession>
<name>A0A501PAY0_9PROT</name>
<dbReference type="GO" id="GO:0033194">
    <property type="term" value="P:response to hydroperoxide"/>
    <property type="evidence" value="ECO:0007669"/>
    <property type="project" value="TreeGrafter"/>
</dbReference>
<dbReference type="NCBIfam" id="NF002542">
    <property type="entry name" value="PRK02101.1-3"/>
    <property type="match status" value="1"/>
</dbReference>
<dbReference type="HAMAP" id="MF_00652">
    <property type="entry name" value="UPF0246"/>
    <property type="match status" value="1"/>
</dbReference>
<keyword evidence="3" id="KW-1185">Reference proteome</keyword>
<comment type="caution">
    <text evidence="2">The sequence shown here is derived from an EMBL/GenBank/DDBJ whole genome shotgun (WGS) entry which is preliminary data.</text>
</comment>
<dbReference type="PANTHER" id="PTHR30283:SF4">
    <property type="entry name" value="PEROXIDE STRESS RESISTANCE PROTEIN YAAA"/>
    <property type="match status" value="1"/>
</dbReference>
<organism evidence="2 3">
    <name type="scientific">Emcibacter nanhaiensis</name>
    <dbReference type="NCBI Taxonomy" id="1505037"/>
    <lineage>
        <taxon>Bacteria</taxon>
        <taxon>Pseudomonadati</taxon>
        <taxon>Pseudomonadota</taxon>
        <taxon>Alphaproteobacteria</taxon>
        <taxon>Emcibacterales</taxon>
        <taxon>Emcibacteraceae</taxon>
        <taxon>Emcibacter</taxon>
    </lineage>
</organism>
<dbReference type="EMBL" id="VFIY01000018">
    <property type="protein sequence ID" value="TPD57520.1"/>
    <property type="molecule type" value="Genomic_DNA"/>
</dbReference>